<dbReference type="InterPro" id="IPR047175">
    <property type="entry name" value="CotS-like"/>
</dbReference>
<dbReference type="InterPro" id="IPR011009">
    <property type="entry name" value="Kinase-like_dom_sf"/>
</dbReference>
<keyword evidence="2" id="KW-0946">Virion</keyword>
<keyword evidence="2" id="KW-0167">Capsid protein</keyword>
<sequence>MDTSFAEVVNRVISHYPLKVEKVYLLTNKGKKAVWSIETNIGEVIIKKVPFDENHIEFMIHAINYLRDNGIHTPGVIKNNSGKGYVKLDDEYFVVFEAVYGRSPEYEHEDELLMIMRGMAAFHQASKGIESPPKVRFPSFLLLKWKKNMRKMYGKLIRYKEQRSVANDKNEFDHLFLKHVDTFIKQCETALSMLNNPEFDKWVEETIKNKSLCHQDYAAANLVIGRDGNLYVFDMDSLTVDLPVRDIRKILNKVMKKQTAWDQQLMMKMMKAYQEINPLKKEQYQILAADIYFPHLFYGQVTKYYEKRDQKWALEKHISKFNDMIATELTKETVLQNFLNQIDEVILPE</sequence>
<dbReference type="RefSeq" id="WP_201647883.1">
    <property type="nucleotide sequence ID" value="NZ_CP068053.1"/>
</dbReference>
<name>A0A974NN34_PERPY</name>
<dbReference type="InterPro" id="IPR014255">
    <property type="entry name" value="Spore_coat_CotS"/>
</dbReference>
<dbReference type="KEGG" id="ppsr:I6J18_03570"/>
<evidence type="ECO:0000313" key="2">
    <source>
        <dbReference type="EMBL" id="QQT00996.1"/>
    </source>
</evidence>
<dbReference type="PANTHER" id="PTHR39179">
    <property type="entry name" value="SPORE COAT PROTEIN I"/>
    <property type="match status" value="1"/>
</dbReference>
<proteinExistence type="predicted"/>
<dbReference type="GO" id="GO:0042601">
    <property type="term" value="C:endospore-forming forespore"/>
    <property type="evidence" value="ECO:0007669"/>
    <property type="project" value="TreeGrafter"/>
</dbReference>
<feature type="domain" description="Aminoglycoside phosphotransferase" evidence="1">
    <location>
        <begin position="34"/>
        <end position="264"/>
    </location>
</feature>
<evidence type="ECO:0000259" key="1">
    <source>
        <dbReference type="Pfam" id="PF01636"/>
    </source>
</evidence>
<accession>A0A974NN34</accession>
<dbReference type="Pfam" id="PF01636">
    <property type="entry name" value="APH"/>
    <property type="match status" value="1"/>
</dbReference>
<dbReference type="Gene3D" id="3.30.200.20">
    <property type="entry name" value="Phosphorylase Kinase, domain 1"/>
    <property type="match status" value="1"/>
</dbReference>
<dbReference type="AlphaFoldDB" id="A0A974NN34"/>
<reference evidence="2 3" key="1">
    <citation type="submission" date="2021-01" db="EMBL/GenBank/DDBJ databases">
        <title>FDA dAtabase for Regulatory Grade micrObial Sequences (FDA-ARGOS): Supporting development and validation of Infectious Disease Dx tests.</title>
        <authorList>
            <person name="Nelson B."/>
            <person name="Plummer A."/>
            <person name="Tallon L."/>
            <person name="Sadzewicz L."/>
            <person name="Zhao X."/>
            <person name="Boylan J."/>
            <person name="Ott S."/>
            <person name="Bowen H."/>
            <person name="Vavikolanu K."/>
            <person name="Mehta A."/>
            <person name="Aluvathingal J."/>
            <person name="Nadendla S."/>
            <person name="Myers T."/>
            <person name="Yan Y."/>
            <person name="Sichtig H."/>
        </authorList>
    </citation>
    <scope>NUCLEOTIDE SEQUENCE [LARGE SCALE GENOMIC DNA]</scope>
    <source>
        <strain evidence="2 3">FDAARGOS_1161</strain>
    </source>
</reference>
<gene>
    <name evidence="2" type="ORF">I6J18_03570</name>
</gene>
<dbReference type="Proteomes" id="UP000595254">
    <property type="component" value="Chromosome"/>
</dbReference>
<dbReference type="NCBIfam" id="TIGR02906">
    <property type="entry name" value="spore_CotS"/>
    <property type="match status" value="1"/>
</dbReference>
<dbReference type="Gene3D" id="3.90.1200.10">
    <property type="match status" value="1"/>
</dbReference>
<protein>
    <submittedName>
        <fullName evidence="2">CotS family spore coat protein</fullName>
    </submittedName>
</protein>
<evidence type="ECO:0000313" key="3">
    <source>
        <dbReference type="Proteomes" id="UP000595254"/>
    </source>
</evidence>
<dbReference type="SUPFAM" id="SSF56112">
    <property type="entry name" value="Protein kinase-like (PK-like)"/>
    <property type="match status" value="1"/>
</dbReference>
<keyword evidence="3" id="KW-1185">Reference proteome</keyword>
<dbReference type="PANTHER" id="PTHR39179:SF1">
    <property type="entry name" value="SPORE COAT PROTEIN I"/>
    <property type="match status" value="1"/>
</dbReference>
<dbReference type="EMBL" id="CP068053">
    <property type="protein sequence ID" value="QQT00996.1"/>
    <property type="molecule type" value="Genomic_DNA"/>
</dbReference>
<organism evidence="2 3">
    <name type="scientific">Peribacillus psychrosaccharolyticus</name>
    <name type="common">Bacillus psychrosaccharolyticus</name>
    <dbReference type="NCBI Taxonomy" id="1407"/>
    <lineage>
        <taxon>Bacteria</taxon>
        <taxon>Bacillati</taxon>
        <taxon>Bacillota</taxon>
        <taxon>Bacilli</taxon>
        <taxon>Bacillales</taxon>
        <taxon>Bacillaceae</taxon>
        <taxon>Peribacillus</taxon>
    </lineage>
</organism>
<dbReference type="InterPro" id="IPR002575">
    <property type="entry name" value="Aminoglycoside_PTrfase"/>
</dbReference>